<dbReference type="InterPro" id="IPR050879">
    <property type="entry name" value="Acyltransferase_3"/>
</dbReference>
<accession>A0A368FV02</accession>
<evidence type="ECO:0000313" key="1">
    <source>
        <dbReference type="EMBL" id="RCN36031.1"/>
    </source>
</evidence>
<dbReference type="PANTHER" id="PTHR23028:SF127">
    <property type="entry name" value="ACYL_TRANSF_3 DOMAIN-CONTAINING PROTEIN-RELATED"/>
    <property type="match status" value="1"/>
</dbReference>
<protein>
    <submittedName>
        <fullName evidence="1">Uncharacterized protein</fullName>
    </submittedName>
</protein>
<reference evidence="1 2" key="1">
    <citation type="submission" date="2014-10" db="EMBL/GenBank/DDBJ databases">
        <title>Draft genome of the hookworm Ancylostoma caninum.</title>
        <authorList>
            <person name="Mitreva M."/>
        </authorList>
    </citation>
    <scope>NUCLEOTIDE SEQUENCE [LARGE SCALE GENOMIC DNA]</scope>
    <source>
        <strain evidence="1 2">Baltimore</strain>
    </source>
</reference>
<dbReference type="PANTHER" id="PTHR23028">
    <property type="entry name" value="ACETYLTRANSFERASE"/>
    <property type="match status" value="1"/>
</dbReference>
<dbReference type="AlphaFoldDB" id="A0A368FV02"/>
<comment type="caution">
    <text evidence="1">The sequence shown here is derived from an EMBL/GenBank/DDBJ whole genome shotgun (WGS) entry which is preliminary data.</text>
</comment>
<dbReference type="GO" id="GO:0016020">
    <property type="term" value="C:membrane"/>
    <property type="evidence" value="ECO:0007669"/>
    <property type="project" value="TreeGrafter"/>
</dbReference>
<evidence type="ECO:0000313" key="2">
    <source>
        <dbReference type="Proteomes" id="UP000252519"/>
    </source>
</evidence>
<dbReference type="OrthoDB" id="92766at2759"/>
<dbReference type="Proteomes" id="UP000252519">
    <property type="component" value="Unassembled WGS sequence"/>
</dbReference>
<dbReference type="GO" id="GO:0000271">
    <property type="term" value="P:polysaccharide biosynthetic process"/>
    <property type="evidence" value="ECO:0007669"/>
    <property type="project" value="TreeGrafter"/>
</dbReference>
<gene>
    <name evidence="1" type="ORF">ANCCAN_18090</name>
</gene>
<dbReference type="EMBL" id="JOJR01000597">
    <property type="protein sequence ID" value="RCN36031.1"/>
    <property type="molecule type" value="Genomic_DNA"/>
</dbReference>
<sequence length="141" mass="16195">MNIDSARKAIIFVSNLRDAEVPNQEYKKMLEGAKDIFTHTWSLCVELQWYFLVPLIYLVQPSSVTWKKTFFAGVGCCSCIYYFTTDERTSFYSVFSRIWQFCFGIIAHLLHAKNGGMMMVQELKAVERDELAIGSVIPNVS</sequence>
<name>A0A368FV02_ANCCA</name>
<dbReference type="STRING" id="29170.A0A368FV02"/>
<proteinExistence type="predicted"/>
<keyword evidence="2" id="KW-1185">Reference proteome</keyword>
<organism evidence="1 2">
    <name type="scientific">Ancylostoma caninum</name>
    <name type="common">Dog hookworm</name>
    <dbReference type="NCBI Taxonomy" id="29170"/>
    <lineage>
        <taxon>Eukaryota</taxon>
        <taxon>Metazoa</taxon>
        <taxon>Ecdysozoa</taxon>
        <taxon>Nematoda</taxon>
        <taxon>Chromadorea</taxon>
        <taxon>Rhabditida</taxon>
        <taxon>Rhabditina</taxon>
        <taxon>Rhabditomorpha</taxon>
        <taxon>Strongyloidea</taxon>
        <taxon>Ancylostomatidae</taxon>
        <taxon>Ancylostomatinae</taxon>
        <taxon>Ancylostoma</taxon>
    </lineage>
</organism>